<feature type="region of interest" description="Disordered" evidence="1">
    <location>
        <begin position="124"/>
        <end position="143"/>
    </location>
</feature>
<feature type="compositionally biased region" description="Acidic residues" evidence="1">
    <location>
        <begin position="760"/>
        <end position="773"/>
    </location>
</feature>
<feature type="compositionally biased region" description="Basic and acidic residues" evidence="1">
    <location>
        <begin position="530"/>
        <end position="541"/>
    </location>
</feature>
<sequence>MVATTREVGALPLCRSCCRRKQYLATTACRHCCSKLSRSLSRSTSTFTFYKYLVHAAKRGQIHLPMICASARAIVPLLSPCFRLGFPYLPSTTLSSEFSTIIAHPTVMAPAVCALRRKRVCEEDETDAGHNKRARTTNSSVHHDGTMTFCHQQVGIHPKWQLAEAPDSAYVPANSPSKPEWVSPHTTRTDRAIGSTIEQDIFEDFYKRMQRDLSENPSSIIPGIPQNYIYSVQSAPLYAPSNIWKLRHLKPLQRQQNYLQLRGLCDKLNLLSPDDQLSRNIVASMMTKSALLQQAELNFYRIYMKRMFIMDGEYDKKKCYLPWNVITKHQSFDTCINEDGQAQIVRNAPGPSSTCVSPVVECDHSEDPEEVDVDKVLASCSRDVISTDGNLYEQNKTDIEADWAAKPLTRKKAALWEKFAYWKERHPLASQSLESVHAKPAFEAQRQPQVATLSTMSRVTPIVDPTAASGQQDGEDANDPSTWHKYPGQENRYRCGHRSYSCIEGSCENGSHFCCRNGLSLSAKKASFKRAERQNRTKEQRGIASDGGPAAKGIRKDQLRQVFKDAKQEAKWKNSSTISGRKSTTAFAIAQQEPLNSPVAPQPAARQVALLQSLPTPLPQQQAAANAYKRAAPIEPTIRPLSQAMRRYRREAEHRERQHSVGLQNWPRFKKWWDAQCRQDQGHHLTPEEKQILQRSEPSTERRTMPTPQPVSACACGEETAGAVYETPVSDDDYCSLFGDKEETSTEQQAQQSAGRSLATEEELLEFFDDDEL</sequence>
<feature type="region of interest" description="Disordered" evidence="1">
    <location>
        <begin position="464"/>
        <end position="485"/>
    </location>
</feature>
<dbReference type="EMBL" id="ML979006">
    <property type="protein sequence ID" value="KAF1923347.1"/>
    <property type="molecule type" value="Genomic_DNA"/>
</dbReference>
<name>A0A6A5RC63_9PLEO</name>
<reference evidence="2" key="1">
    <citation type="journal article" date="2020" name="Stud. Mycol.">
        <title>101 Dothideomycetes genomes: a test case for predicting lifestyles and emergence of pathogens.</title>
        <authorList>
            <person name="Haridas S."/>
            <person name="Albert R."/>
            <person name="Binder M."/>
            <person name="Bloem J."/>
            <person name="Labutti K."/>
            <person name="Salamov A."/>
            <person name="Andreopoulos B."/>
            <person name="Baker S."/>
            <person name="Barry K."/>
            <person name="Bills G."/>
            <person name="Bluhm B."/>
            <person name="Cannon C."/>
            <person name="Castanera R."/>
            <person name="Culley D."/>
            <person name="Daum C."/>
            <person name="Ezra D."/>
            <person name="Gonzalez J."/>
            <person name="Henrissat B."/>
            <person name="Kuo A."/>
            <person name="Liang C."/>
            <person name="Lipzen A."/>
            <person name="Lutzoni F."/>
            <person name="Magnuson J."/>
            <person name="Mondo S."/>
            <person name="Nolan M."/>
            <person name="Ohm R."/>
            <person name="Pangilinan J."/>
            <person name="Park H.-J."/>
            <person name="Ramirez L."/>
            <person name="Alfaro M."/>
            <person name="Sun H."/>
            <person name="Tritt A."/>
            <person name="Yoshinaga Y."/>
            <person name="Zwiers L.-H."/>
            <person name="Turgeon B."/>
            <person name="Goodwin S."/>
            <person name="Spatafora J."/>
            <person name="Crous P."/>
            <person name="Grigoriev I."/>
        </authorList>
    </citation>
    <scope>NUCLEOTIDE SEQUENCE</scope>
    <source>
        <strain evidence="2">CBS 183.55</strain>
    </source>
</reference>
<dbReference type="GeneID" id="54347983"/>
<dbReference type="OrthoDB" id="3694353at2759"/>
<evidence type="ECO:0000313" key="2">
    <source>
        <dbReference type="EMBL" id="KAF1923347.1"/>
    </source>
</evidence>
<feature type="compositionally biased region" description="Basic and acidic residues" evidence="1">
    <location>
        <begin position="681"/>
        <end position="704"/>
    </location>
</feature>
<dbReference type="AlphaFoldDB" id="A0A6A5RC63"/>
<accession>A0A6A5RC63</accession>
<gene>
    <name evidence="2" type="ORF">M421DRAFT_406811</name>
</gene>
<proteinExistence type="predicted"/>
<dbReference type="RefSeq" id="XP_033443600.1">
    <property type="nucleotide sequence ID" value="XM_033590319.1"/>
</dbReference>
<evidence type="ECO:0000256" key="1">
    <source>
        <dbReference type="SAM" id="MobiDB-lite"/>
    </source>
</evidence>
<organism evidence="2 3">
    <name type="scientific">Didymella exigua CBS 183.55</name>
    <dbReference type="NCBI Taxonomy" id="1150837"/>
    <lineage>
        <taxon>Eukaryota</taxon>
        <taxon>Fungi</taxon>
        <taxon>Dikarya</taxon>
        <taxon>Ascomycota</taxon>
        <taxon>Pezizomycotina</taxon>
        <taxon>Dothideomycetes</taxon>
        <taxon>Pleosporomycetidae</taxon>
        <taxon>Pleosporales</taxon>
        <taxon>Pleosporineae</taxon>
        <taxon>Didymellaceae</taxon>
        <taxon>Didymella</taxon>
    </lineage>
</organism>
<protein>
    <submittedName>
        <fullName evidence="2">Uncharacterized protein</fullName>
    </submittedName>
</protein>
<dbReference type="Proteomes" id="UP000800082">
    <property type="component" value="Unassembled WGS sequence"/>
</dbReference>
<keyword evidence="3" id="KW-1185">Reference proteome</keyword>
<evidence type="ECO:0000313" key="3">
    <source>
        <dbReference type="Proteomes" id="UP000800082"/>
    </source>
</evidence>
<feature type="region of interest" description="Disordered" evidence="1">
    <location>
        <begin position="681"/>
        <end position="712"/>
    </location>
</feature>
<feature type="region of interest" description="Disordered" evidence="1">
    <location>
        <begin position="736"/>
        <end position="773"/>
    </location>
</feature>
<feature type="region of interest" description="Disordered" evidence="1">
    <location>
        <begin position="530"/>
        <end position="556"/>
    </location>
</feature>